<reference evidence="1" key="1">
    <citation type="submission" date="2024-06" db="EMBL/GenBank/DDBJ databases">
        <title>Methylostella associata gen. nov., sp. nov., a novel Ancalomicrobiaceae-affiliated facultatively methylotrophic bacteria that feed on methanotrophs of the genus Methylococcus.</title>
        <authorList>
            <person name="Saltykova V."/>
            <person name="Danilova O.V."/>
            <person name="Oshkin I.Y."/>
            <person name="Belova S.E."/>
            <person name="Pimenov N.V."/>
            <person name="Dedysh S.N."/>
        </authorList>
    </citation>
    <scope>NUCLEOTIDE SEQUENCE</scope>
    <source>
        <strain evidence="1">S20</strain>
    </source>
</reference>
<dbReference type="EMBL" id="CP158568">
    <property type="protein sequence ID" value="XBY45733.1"/>
    <property type="molecule type" value="Genomic_DNA"/>
</dbReference>
<accession>A0AAU7XFB2</accession>
<dbReference type="AlphaFoldDB" id="A0AAU7XFB2"/>
<dbReference type="KEGG" id="mflg:ABS361_05550"/>
<name>A0AAU7XFB2_9HYPH</name>
<dbReference type="RefSeq" id="WP_407050828.1">
    <property type="nucleotide sequence ID" value="NZ_CP158568.1"/>
</dbReference>
<sequence>MSAAPSFADADDVAWIKRCVSDNADQGQSAETISVYCTCMNSKMSSTETLSITAWEKAHPVETEACSKQANWKK</sequence>
<gene>
    <name evidence="1" type="ORF">ABS361_05550</name>
</gene>
<evidence type="ECO:0000313" key="1">
    <source>
        <dbReference type="EMBL" id="XBY45733.1"/>
    </source>
</evidence>
<organism evidence="1">
    <name type="scientific">Methyloraptor flagellatus</name>
    <dbReference type="NCBI Taxonomy" id="3162530"/>
    <lineage>
        <taxon>Bacteria</taxon>
        <taxon>Pseudomonadati</taxon>
        <taxon>Pseudomonadota</taxon>
        <taxon>Alphaproteobacteria</taxon>
        <taxon>Hyphomicrobiales</taxon>
        <taxon>Ancalomicrobiaceae</taxon>
        <taxon>Methyloraptor</taxon>
    </lineage>
</organism>
<protein>
    <submittedName>
        <fullName evidence="1">Uncharacterized protein</fullName>
    </submittedName>
</protein>
<proteinExistence type="predicted"/>